<accession>A0A6J8F1P5</accession>
<dbReference type="AlphaFoldDB" id="A0A6J8F1P5"/>
<organism evidence="2 3">
    <name type="scientific">Mytilus coruscus</name>
    <name type="common">Sea mussel</name>
    <dbReference type="NCBI Taxonomy" id="42192"/>
    <lineage>
        <taxon>Eukaryota</taxon>
        <taxon>Metazoa</taxon>
        <taxon>Spiralia</taxon>
        <taxon>Lophotrochozoa</taxon>
        <taxon>Mollusca</taxon>
        <taxon>Bivalvia</taxon>
        <taxon>Autobranchia</taxon>
        <taxon>Pteriomorphia</taxon>
        <taxon>Mytilida</taxon>
        <taxon>Mytiloidea</taxon>
        <taxon>Mytilidae</taxon>
        <taxon>Mytilinae</taxon>
        <taxon>Mytilus</taxon>
    </lineage>
</organism>
<dbReference type="PANTHER" id="PTHR19446">
    <property type="entry name" value="REVERSE TRANSCRIPTASES"/>
    <property type="match status" value="1"/>
</dbReference>
<evidence type="ECO:0000259" key="1">
    <source>
        <dbReference type="PROSITE" id="PS50878"/>
    </source>
</evidence>
<dbReference type="EMBL" id="CACVKT020010254">
    <property type="protein sequence ID" value="CAC5425615.1"/>
    <property type="molecule type" value="Genomic_DNA"/>
</dbReference>
<evidence type="ECO:0000313" key="3">
    <source>
        <dbReference type="Proteomes" id="UP000507470"/>
    </source>
</evidence>
<dbReference type="Pfam" id="PF00078">
    <property type="entry name" value="RVT_1"/>
    <property type="match status" value="1"/>
</dbReference>
<proteinExistence type="predicted"/>
<reference evidence="2 3" key="1">
    <citation type="submission" date="2020-06" db="EMBL/GenBank/DDBJ databases">
        <authorList>
            <person name="Li R."/>
            <person name="Bekaert M."/>
        </authorList>
    </citation>
    <scope>NUCLEOTIDE SEQUENCE [LARGE SCALE GENOMIC DNA]</scope>
    <source>
        <strain evidence="3">wild</strain>
    </source>
</reference>
<sequence>MNGSFKAKTNIIAEGSRFNDVMNIGYCFAMDTDRCLPTNPCKEDTRCLPTNSNGHACSTFVTPCTASPCMHGYCNITNAGYKCTCDVGYPVLIVNFLVVLDGYGMAQLVTTSATLNIVGTLHRIRIQLNSYITVTPILGKVFEYCISPQLNLENITELQFGFTKGLNPLISSFIISESKYDKTRKNSEFYMGLLDVKSAFDVVQNDIILDKLLDSKIHSFLWLVIKDLYSNLTTNVQWQGDLSEKFPVHQGVRQGVILSTHLYNIFVQDLLLELERNSLCLNIGNIFVGTPTFADDMAFIETNHA</sequence>
<dbReference type="OrthoDB" id="6373033at2759"/>
<feature type="domain" description="Reverse transcriptase" evidence="1">
    <location>
        <begin position="1"/>
        <end position="305"/>
    </location>
</feature>
<gene>
    <name evidence="2" type="ORF">MCOR_57414</name>
</gene>
<dbReference type="Proteomes" id="UP000507470">
    <property type="component" value="Unassembled WGS sequence"/>
</dbReference>
<name>A0A6J8F1P5_MYTCO</name>
<protein>
    <recommendedName>
        <fullName evidence="1">Reverse transcriptase domain-containing protein</fullName>
    </recommendedName>
</protein>
<evidence type="ECO:0000313" key="2">
    <source>
        <dbReference type="EMBL" id="CAC5425615.1"/>
    </source>
</evidence>
<keyword evidence="3" id="KW-1185">Reference proteome</keyword>
<dbReference type="InterPro" id="IPR000477">
    <property type="entry name" value="RT_dom"/>
</dbReference>
<dbReference type="PROSITE" id="PS50878">
    <property type="entry name" value="RT_POL"/>
    <property type="match status" value="1"/>
</dbReference>